<dbReference type="GO" id="GO:0005840">
    <property type="term" value="C:ribosome"/>
    <property type="evidence" value="ECO:0007669"/>
    <property type="project" value="UniProtKB-KW"/>
</dbReference>
<dbReference type="GO" id="GO:0006353">
    <property type="term" value="P:DNA-templated transcription termination"/>
    <property type="evidence" value="ECO:0007669"/>
    <property type="project" value="InterPro"/>
</dbReference>
<keyword evidence="4 8" id="KW-0689">Ribosomal protein</keyword>
<dbReference type="GO" id="GO:0003735">
    <property type="term" value="F:structural constituent of ribosome"/>
    <property type="evidence" value="ECO:0007669"/>
    <property type="project" value="InterPro"/>
</dbReference>
<comment type="function">
    <text evidence="6 8 9">Binds directly to 23S ribosomal RNA and is necessary for the in vitro assembly process of the 50S ribosomal subunit. It is not involved in the protein synthesizing functions of that subunit.</text>
</comment>
<accession>A0A7U9TLA8</accession>
<evidence type="ECO:0000256" key="5">
    <source>
        <dbReference type="ARBA" id="ARBA00023274"/>
    </source>
</evidence>
<evidence type="ECO:0000256" key="7">
    <source>
        <dbReference type="ARBA" id="ARBA00035172"/>
    </source>
</evidence>
<dbReference type="GO" id="GO:1990904">
    <property type="term" value="C:ribonucleoprotein complex"/>
    <property type="evidence" value="ECO:0007669"/>
    <property type="project" value="UniProtKB-KW"/>
</dbReference>
<sequence length="216" mass="24698">MPRVKGGTVTRRRRKKILKLAKGYFGSKRALYRTAHEQVMHSLSYAYRDRKQRKREFRKLWITRINAAAKLNGMKYSLLIHGLILANVEVNRKMLADIAVNQPEDFKAYCALAQAALDGYTPPKTENKKVEVKVAKKVVKPEVKKVVKAEPKKEVKAEPKKEVKPEAKKVEKKVEKVDYSSLLVADLKKLCSERDITGYSSMKKAELVEALQKSDK</sequence>
<dbReference type="EMBL" id="AP024412">
    <property type="protein sequence ID" value="BCR36029.1"/>
    <property type="molecule type" value="Genomic_DNA"/>
</dbReference>
<evidence type="ECO:0000259" key="10">
    <source>
        <dbReference type="SMART" id="SM00959"/>
    </source>
</evidence>
<dbReference type="Proteomes" id="UP000620133">
    <property type="component" value="Chromosome"/>
</dbReference>
<feature type="domain" description="Rho termination factor-like N-terminal" evidence="10">
    <location>
        <begin position="178"/>
        <end position="216"/>
    </location>
</feature>
<name>A0A7U9TLA8_9MOLU</name>
<evidence type="ECO:0000256" key="1">
    <source>
        <dbReference type="ARBA" id="ARBA00007698"/>
    </source>
</evidence>
<evidence type="ECO:0000256" key="8">
    <source>
        <dbReference type="HAMAP-Rule" id="MF_00382"/>
    </source>
</evidence>
<dbReference type="FunFam" id="1.10.1900.20:FF:000001">
    <property type="entry name" value="50S ribosomal protein L20"/>
    <property type="match status" value="1"/>
</dbReference>
<dbReference type="Pfam" id="PF00453">
    <property type="entry name" value="Ribosomal_L20"/>
    <property type="match status" value="1"/>
</dbReference>
<keyword evidence="12" id="KW-1185">Reference proteome</keyword>
<dbReference type="GO" id="GO:0019843">
    <property type="term" value="F:rRNA binding"/>
    <property type="evidence" value="ECO:0007669"/>
    <property type="project" value="UniProtKB-UniRule"/>
</dbReference>
<dbReference type="GO" id="GO:0000027">
    <property type="term" value="P:ribosomal large subunit assembly"/>
    <property type="evidence" value="ECO:0007669"/>
    <property type="project" value="UniProtKB-UniRule"/>
</dbReference>
<dbReference type="Gene3D" id="6.10.160.10">
    <property type="match status" value="1"/>
</dbReference>
<dbReference type="PRINTS" id="PR00062">
    <property type="entry name" value="RIBOSOMALL20"/>
</dbReference>
<dbReference type="Gene3D" id="1.10.1900.20">
    <property type="entry name" value="Ribosomal protein L20"/>
    <property type="match status" value="1"/>
</dbReference>
<keyword evidence="3 8" id="KW-0694">RNA-binding</keyword>
<evidence type="ECO:0000256" key="9">
    <source>
        <dbReference type="RuleBase" id="RU000560"/>
    </source>
</evidence>
<dbReference type="SMART" id="SM00959">
    <property type="entry name" value="Rho_N"/>
    <property type="match status" value="1"/>
</dbReference>
<evidence type="ECO:0000313" key="12">
    <source>
        <dbReference type="Proteomes" id="UP000620133"/>
    </source>
</evidence>
<dbReference type="RefSeq" id="WP_176240083.1">
    <property type="nucleotide sequence ID" value="NZ_AP024412.1"/>
</dbReference>
<organism evidence="11 12">
    <name type="scientific">Mariniplasma anaerobium</name>
    <dbReference type="NCBI Taxonomy" id="2735436"/>
    <lineage>
        <taxon>Bacteria</taxon>
        <taxon>Bacillati</taxon>
        <taxon>Mycoplasmatota</taxon>
        <taxon>Mollicutes</taxon>
        <taxon>Acholeplasmatales</taxon>
        <taxon>Acholeplasmataceae</taxon>
        <taxon>Mariniplasma</taxon>
    </lineage>
</organism>
<dbReference type="InterPro" id="IPR049946">
    <property type="entry name" value="RIBOSOMAL_L20_CS"/>
</dbReference>
<dbReference type="Gene3D" id="1.10.720.30">
    <property type="entry name" value="SAP domain"/>
    <property type="match status" value="1"/>
</dbReference>
<dbReference type="InterPro" id="IPR036361">
    <property type="entry name" value="SAP_dom_sf"/>
</dbReference>
<dbReference type="PANTHER" id="PTHR10986">
    <property type="entry name" value="39S RIBOSOMAL PROTEIN L20"/>
    <property type="match status" value="1"/>
</dbReference>
<evidence type="ECO:0000256" key="2">
    <source>
        <dbReference type="ARBA" id="ARBA00022730"/>
    </source>
</evidence>
<dbReference type="AlphaFoldDB" id="A0A7U9TLA8"/>
<evidence type="ECO:0000256" key="6">
    <source>
        <dbReference type="ARBA" id="ARBA00024775"/>
    </source>
</evidence>
<reference evidence="11" key="1">
    <citation type="submission" date="2021-01" db="EMBL/GenBank/DDBJ databases">
        <title>Draft genome sequence of Acholeplasmataceae bacterium strain Mahy22.</title>
        <authorList>
            <person name="Watanabe M."/>
            <person name="Kojima H."/>
            <person name="Fukui M."/>
        </authorList>
    </citation>
    <scope>NUCLEOTIDE SEQUENCE</scope>
    <source>
        <strain evidence="11">Mahy22</strain>
    </source>
</reference>
<dbReference type="PROSITE" id="PS00937">
    <property type="entry name" value="RIBOSOMAL_L20"/>
    <property type="match status" value="1"/>
</dbReference>
<dbReference type="HAMAP" id="MF_00382">
    <property type="entry name" value="Ribosomal_bL20"/>
    <property type="match status" value="1"/>
</dbReference>
<evidence type="ECO:0000256" key="4">
    <source>
        <dbReference type="ARBA" id="ARBA00022980"/>
    </source>
</evidence>
<dbReference type="InterPro" id="IPR011112">
    <property type="entry name" value="Rho-like_N"/>
</dbReference>
<dbReference type="KEGG" id="manr:MPAN_009220"/>
<evidence type="ECO:0000313" key="11">
    <source>
        <dbReference type="EMBL" id="BCR36029.1"/>
    </source>
</evidence>
<dbReference type="InterPro" id="IPR035566">
    <property type="entry name" value="Ribosomal_protein_bL20_C"/>
</dbReference>
<comment type="similarity">
    <text evidence="1 8 9">Belongs to the bacterial ribosomal protein bL20 family.</text>
</comment>
<dbReference type="SUPFAM" id="SSF74731">
    <property type="entry name" value="Ribosomal protein L20"/>
    <property type="match status" value="1"/>
</dbReference>
<evidence type="ECO:0000256" key="3">
    <source>
        <dbReference type="ARBA" id="ARBA00022884"/>
    </source>
</evidence>
<keyword evidence="5 8" id="KW-0687">Ribonucleoprotein</keyword>
<dbReference type="InterPro" id="IPR005813">
    <property type="entry name" value="Ribosomal_bL20"/>
</dbReference>
<dbReference type="CDD" id="cd07026">
    <property type="entry name" value="Ribosomal_L20"/>
    <property type="match status" value="1"/>
</dbReference>
<dbReference type="NCBIfam" id="NF011109">
    <property type="entry name" value="PRK14537.1"/>
    <property type="match status" value="1"/>
</dbReference>
<keyword evidence="2 8" id="KW-0699">rRNA-binding</keyword>
<dbReference type="NCBIfam" id="TIGR01032">
    <property type="entry name" value="rplT_bact"/>
    <property type="match status" value="1"/>
</dbReference>
<dbReference type="Pfam" id="PF07498">
    <property type="entry name" value="Rho_N"/>
    <property type="match status" value="1"/>
</dbReference>
<gene>
    <name evidence="8" type="primary">rplT</name>
    <name evidence="11" type="ORF">MPAN_009220</name>
</gene>
<proteinExistence type="inferred from homology"/>
<dbReference type="GO" id="GO:0006412">
    <property type="term" value="P:translation"/>
    <property type="evidence" value="ECO:0007669"/>
    <property type="project" value="InterPro"/>
</dbReference>
<protein>
    <recommendedName>
        <fullName evidence="7 8">Large ribosomal subunit protein bL20</fullName>
    </recommendedName>
</protein>